<accession>A0A830HU70</accession>
<keyword evidence="3" id="KW-1185">Reference proteome</keyword>
<evidence type="ECO:0000256" key="1">
    <source>
        <dbReference type="SAM" id="Coils"/>
    </source>
</evidence>
<reference evidence="2" key="1">
    <citation type="submission" date="2020-10" db="EMBL/GenBank/DDBJ databases">
        <title>Unveiling of a novel bifunctional photoreceptor, Dualchrome1, isolated from a cosmopolitan green alga.</title>
        <authorList>
            <person name="Suzuki S."/>
            <person name="Kawachi M."/>
        </authorList>
    </citation>
    <scope>NUCLEOTIDE SEQUENCE</scope>
    <source>
        <strain evidence="2">NIES 2893</strain>
    </source>
</reference>
<dbReference type="AlphaFoldDB" id="A0A830HU70"/>
<gene>
    <name evidence="2" type="ORF">PPROV_000947500</name>
</gene>
<feature type="coiled-coil region" evidence="1">
    <location>
        <begin position="2"/>
        <end position="36"/>
    </location>
</feature>
<evidence type="ECO:0000313" key="2">
    <source>
        <dbReference type="EMBL" id="GHP10744.1"/>
    </source>
</evidence>
<organism evidence="2 3">
    <name type="scientific">Pycnococcus provasolii</name>
    <dbReference type="NCBI Taxonomy" id="41880"/>
    <lineage>
        <taxon>Eukaryota</taxon>
        <taxon>Viridiplantae</taxon>
        <taxon>Chlorophyta</taxon>
        <taxon>Pseudoscourfieldiophyceae</taxon>
        <taxon>Pseudoscourfieldiales</taxon>
        <taxon>Pycnococcaceae</taxon>
        <taxon>Pycnococcus</taxon>
    </lineage>
</organism>
<comment type="caution">
    <text evidence="2">The sequence shown here is derived from an EMBL/GenBank/DDBJ whole genome shotgun (WGS) entry which is preliminary data.</text>
</comment>
<sequence>MAEARRIRRERLQQDIREAEATARALRDELHVLDRELVGLGELDGPSNYLDSSFRPSSTSSSFMDTSDDHDDWDYLHVDDPAARALYHQLHQINRPSVESHEHYQDKWTILNQCLVEGRIDDFVLLAWFDPQFAKVRIRDEFESEYLEAPEVAPSPPTDDASYNEHPFFHGKLVLIDDGYFVRMFLYTHVTSVDVQRLCMAIAKADLSTVRGIVHGVVAEERRWELLNNNGVIEMLTDVHRCAITGGTIHSTVAVSGTPLQFALCYENDEILRILYAAGAATEFDVEVESTAPIDENNPKSKVCTPLWVEARNTSLLAPSHPDYYRHREIFQSVGHVIQSESVKRSWLAYNMAKPTDPLRTDDALKKTSRKFRERARTCMLVLARLHIHLPPNVKTTLLEHLYATDVFGIVDTQDVLIAASLRDRSG</sequence>
<dbReference type="EMBL" id="BNJQ01000031">
    <property type="protein sequence ID" value="GHP10744.1"/>
    <property type="molecule type" value="Genomic_DNA"/>
</dbReference>
<dbReference type="Proteomes" id="UP000660262">
    <property type="component" value="Unassembled WGS sequence"/>
</dbReference>
<evidence type="ECO:0000313" key="3">
    <source>
        <dbReference type="Proteomes" id="UP000660262"/>
    </source>
</evidence>
<name>A0A830HU70_9CHLO</name>
<proteinExistence type="predicted"/>
<keyword evidence="1" id="KW-0175">Coiled coil</keyword>
<protein>
    <submittedName>
        <fullName evidence="2">Uncharacterized protein</fullName>
    </submittedName>
</protein>